<protein>
    <recommendedName>
        <fullName evidence="4">Cytoplasmic protein</fullName>
    </recommendedName>
</protein>
<dbReference type="STRING" id="545501.BN997_00200"/>
<dbReference type="Proteomes" id="UP000040453">
    <property type="component" value="Unassembled WGS sequence"/>
</dbReference>
<evidence type="ECO:0008006" key="4">
    <source>
        <dbReference type="Google" id="ProtNLM"/>
    </source>
</evidence>
<evidence type="ECO:0000313" key="3">
    <source>
        <dbReference type="Proteomes" id="UP000040453"/>
    </source>
</evidence>
<dbReference type="Pfam" id="PF14189">
    <property type="entry name" value="DUF4312"/>
    <property type="match status" value="1"/>
</dbReference>
<evidence type="ECO:0000313" key="2">
    <source>
        <dbReference type="EMBL" id="CEI80397.1"/>
    </source>
</evidence>
<feature type="compositionally biased region" description="Basic residues" evidence="1">
    <location>
        <begin position="98"/>
        <end position="117"/>
    </location>
</feature>
<feature type="region of interest" description="Disordered" evidence="1">
    <location>
        <begin position="97"/>
        <end position="117"/>
    </location>
</feature>
<evidence type="ECO:0000256" key="1">
    <source>
        <dbReference type="SAM" id="MobiDB-lite"/>
    </source>
</evidence>
<dbReference type="AlphaFoldDB" id="A0A0A1ML28"/>
<dbReference type="InterPro" id="IPR020037">
    <property type="entry name" value="DUF4312"/>
</dbReference>
<dbReference type="NCBIfam" id="TIGR03578">
    <property type="entry name" value="EF_0831"/>
    <property type="match status" value="1"/>
</dbReference>
<dbReference type="EMBL" id="CDGG01000001">
    <property type="protein sequence ID" value="CEI80397.1"/>
    <property type="molecule type" value="Genomic_DNA"/>
</dbReference>
<dbReference type="RefSeq" id="WP_052484847.1">
    <property type="nucleotide sequence ID" value="NZ_CAXOIH010000004.1"/>
</dbReference>
<sequence length="117" mass="13628">MIENQHVTITVSGKGSTQDEAVSRALSKIQKQIFSEINQLVIRAEPENIEEVEATMEEYTERFFFFFMPRKKLSCHVTLKVDVNLKTIDSAKFNWQKKGSHHPLRRGIRGRNRSYSN</sequence>
<organism evidence="2 3">
    <name type="scientific">Oceanobacillus oncorhynchi</name>
    <dbReference type="NCBI Taxonomy" id="545501"/>
    <lineage>
        <taxon>Bacteria</taxon>
        <taxon>Bacillati</taxon>
        <taxon>Bacillota</taxon>
        <taxon>Bacilli</taxon>
        <taxon>Bacillales</taxon>
        <taxon>Bacillaceae</taxon>
        <taxon>Oceanobacillus</taxon>
    </lineage>
</organism>
<proteinExistence type="predicted"/>
<accession>A0A0A1ML28</accession>
<keyword evidence="3" id="KW-1185">Reference proteome</keyword>
<reference evidence="2 3" key="1">
    <citation type="submission" date="2014-11" db="EMBL/GenBank/DDBJ databases">
        <authorList>
            <person name="Urmite Genomes Urmite Genomes"/>
        </authorList>
    </citation>
    <scope>NUCLEOTIDE SEQUENCE [LARGE SCALE GENOMIC DNA]</scope>
    <source>
        <strain evidence="2 3">Oc5</strain>
    </source>
</reference>
<name>A0A0A1ML28_9BACI</name>
<gene>
    <name evidence="2" type="ORF">BN997_00200</name>
</gene>